<reference evidence="1" key="1">
    <citation type="submission" date="2023-03" db="EMBL/GenBank/DDBJ databases">
        <title>Massive genome expansion in bonnet fungi (Mycena s.s.) driven by repeated elements and novel gene families across ecological guilds.</title>
        <authorList>
            <consortium name="Lawrence Berkeley National Laboratory"/>
            <person name="Harder C.B."/>
            <person name="Miyauchi S."/>
            <person name="Viragh M."/>
            <person name="Kuo A."/>
            <person name="Thoen E."/>
            <person name="Andreopoulos B."/>
            <person name="Lu D."/>
            <person name="Skrede I."/>
            <person name="Drula E."/>
            <person name="Henrissat B."/>
            <person name="Morin E."/>
            <person name="Kohler A."/>
            <person name="Barry K."/>
            <person name="LaButti K."/>
            <person name="Morin E."/>
            <person name="Salamov A."/>
            <person name="Lipzen A."/>
            <person name="Mereny Z."/>
            <person name="Hegedus B."/>
            <person name="Baldrian P."/>
            <person name="Stursova M."/>
            <person name="Weitz H."/>
            <person name="Taylor A."/>
            <person name="Grigoriev I.V."/>
            <person name="Nagy L.G."/>
            <person name="Martin F."/>
            <person name="Kauserud H."/>
        </authorList>
    </citation>
    <scope>NUCLEOTIDE SEQUENCE</scope>
    <source>
        <strain evidence="1">CBHHK200</strain>
    </source>
</reference>
<protein>
    <submittedName>
        <fullName evidence="1">Uncharacterized protein</fullName>
    </submittedName>
</protein>
<dbReference type="Gene3D" id="3.30.420.10">
    <property type="entry name" value="Ribonuclease H-like superfamily/Ribonuclease H"/>
    <property type="match status" value="1"/>
</dbReference>
<accession>A0AAD6WP08</accession>
<proteinExistence type="predicted"/>
<sequence length="98" mass="10656">STRDGRAAFALWWGANSKRNCAYVVEGKATDGSAGALAVLCAARDAPLDTNLLIYMSSQYTIRSFCYWAGDNETRGWSCANGDELRDAVEWLAARRGA</sequence>
<keyword evidence="2" id="KW-1185">Reference proteome</keyword>
<dbReference type="EMBL" id="JARJCM010000226">
    <property type="protein sequence ID" value="KAJ7021683.1"/>
    <property type="molecule type" value="Genomic_DNA"/>
</dbReference>
<evidence type="ECO:0000313" key="1">
    <source>
        <dbReference type="EMBL" id="KAJ7021683.1"/>
    </source>
</evidence>
<feature type="non-terminal residue" evidence="1">
    <location>
        <position position="1"/>
    </location>
</feature>
<dbReference type="AlphaFoldDB" id="A0AAD6WP08"/>
<dbReference type="InterPro" id="IPR012337">
    <property type="entry name" value="RNaseH-like_sf"/>
</dbReference>
<dbReference type="GO" id="GO:0003676">
    <property type="term" value="F:nucleic acid binding"/>
    <property type="evidence" value="ECO:0007669"/>
    <property type="project" value="InterPro"/>
</dbReference>
<dbReference type="InterPro" id="IPR036397">
    <property type="entry name" value="RNaseH_sf"/>
</dbReference>
<dbReference type="Proteomes" id="UP001218188">
    <property type="component" value="Unassembled WGS sequence"/>
</dbReference>
<dbReference type="SUPFAM" id="SSF53098">
    <property type="entry name" value="Ribonuclease H-like"/>
    <property type="match status" value="1"/>
</dbReference>
<gene>
    <name evidence="1" type="ORF">C8F04DRAFT_927500</name>
</gene>
<name>A0AAD6WP08_9AGAR</name>
<feature type="non-terminal residue" evidence="1">
    <location>
        <position position="98"/>
    </location>
</feature>
<organism evidence="1 2">
    <name type="scientific">Mycena alexandri</name>
    <dbReference type="NCBI Taxonomy" id="1745969"/>
    <lineage>
        <taxon>Eukaryota</taxon>
        <taxon>Fungi</taxon>
        <taxon>Dikarya</taxon>
        <taxon>Basidiomycota</taxon>
        <taxon>Agaricomycotina</taxon>
        <taxon>Agaricomycetes</taxon>
        <taxon>Agaricomycetidae</taxon>
        <taxon>Agaricales</taxon>
        <taxon>Marasmiineae</taxon>
        <taxon>Mycenaceae</taxon>
        <taxon>Mycena</taxon>
    </lineage>
</organism>
<comment type="caution">
    <text evidence="1">The sequence shown here is derived from an EMBL/GenBank/DDBJ whole genome shotgun (WGS) entry which is preliminary data.</text>
</comment>
<evidence type="ECO:0000313" key="2">
    <source>
        <dbReference type="Proteomes" id="UP001218188"/>
    </source>
</evidence>